<evidence type="ECO:0000256" key="8">
    <source>
        <dbReference type="ARBA" id="ARBA00047658"/>
    </source>
</evidence>
<dbReference type="GO" id="GO:0005737">
    <property type="term" value="C:cytoplasm"/>
    <property type="evidence" value="ECO:0000318"/>
    <property type="project" value="GO_Central"/>
</dbReference>
<name>A0A9R0J880_SPIOL</name>
<evidence type="ECO:0000256" key="3">
    <source>
        <dbReference type="ARBA" id="ARBA00014772"/>
    </source>
</evidence>
<dbReference type="PROSITE" id="PS51450">
    <property type="entry name" value="LRR"/>
    <property type="match status" value="2"/>
</dbReference>
<dbReference type="AlphaFoldDB" id="A0A9R0J880"/>
<comment type="function">
    <text evidence="9">Catalyzes the transfer of a geranyl-geranyl moiety from geranyl-geranyl pyrophosphate to cysteines occuring in specific C-terminal amino acid sequences.</text>
</comment>
<dbReference type="OrthoDB" id="1658at2759"/>
<dbReference type="GO" id="GO:0097354">
    <property type="term" value="P:prenylation"/>
    <property type="evidence" value="ECO:0007669"/>
    <property type="project" value="UniProtKB-UniRule"/>
</dbReference>
<comment type="catalytic activity">
    <reaction evidence="8 9">
        <text>geranylgeranyl diphosphate + L-cysteinyl-[protein] = S-geranylgeranyl-L-cysteinyl-[protein] + diphosphate</text>
        <dbReference type="Rhea" id="RHEA:21240"/>
        <dbReference type="Rhea" id="RHEA-COMP:10131"/>
        <dbReference type="Rhea" id="RHEA-COMP:11537"/>
        <dbReference type="ChEBI" id="CHEBI:29950"/>
        <dbReference type="ChEBI" id="CHEBI:33019"/>
        <dbReference type="ChEBI" id="CHEBI:57533"/>
        <dbReference type="ChEBI" id="CHEBI:86021"/>
        <dbReference type="EC" id="2.5.1.60"/>
    </reaction>
</comment>
<dbReference type="PROSITE" id="PS51147">
    <property type="entry name" value="PFTA"/>
    <property type="match status" value="5"/>
</dbReference>
<dbReference type="SUPFAM" id="SSF52058">
    <property type="entry name" value="L domain-like"/>
    <property type="match status" value="1"/>
</dbReference>
<evidence type="ECO:0000256" key="5">
    <source>
        <dbReference type="ARBA" id="ARBA00022679"/>
    </source>
</evidence>
<proteinExistence type="inferred from homology"/>
<keyword evidence="10" id="KW-1185">Reference proteome</keyword>
<evidence type="ECO:0000313" key="10">
    <source>
        <dbReference type="Proteomes" id="UP000813463"/>
    </source>
</evidence>
<dbReference type="Gene3D" id="1.25.40.120">
    <property type="entry name" value="Protein prenylyltransferase"/>
    <property type="match status" value="1"/>
</dbReference>
<organism evidence="10 11">
    <name type="scientific">Spinacia oleracea</name>
    <name type="common">Spinach</name>
    <dbReference type="NCBI Taxonomy" id="3562"/>
    <lineage>
        <taxon>Eukaryota</taxon>
        <taxon>Viridiplantae</taxon>
        <taxon>Streptophyta</taxon>
        <taxon>Embryophyta</taxon>
        <taxon>Tracheophyta</taxon>
        <taxon>Spermatophyta</taxon>
        <taxon>Magnoliopsida</taxon>
        <taxon>eudicotyledons</taxon>
        <taxon>Gunneridae</taxon>
        <taxon>Pentapetalae</taxon>
        <taxon>Caryophyllales</taxon>
        <taxon>Chenopodiaceae</taxon>
        <taxon>Chenopodioideae</taxon>
        <taxon>Anserineae</taxon>
        <taxon>Spinacia</taxon>
    </lineage>
</organism>
<reference evidence="10" key="1">
    <citation type="journal article" date="2021" name="Nat. Commun.">
        <title>Genomic analyses provide insights into spinach domestication and the genetic basis of agronomic traits.</title>
        <authorList>
            <person name="Cai X."/>
            <person name="Sun X."/>
            <person name="Xu C."/>
            <person name="Sun H."/>
            <person name="Wang X."/>
            <person name="Ge C."/>
            <person name="Zhang Z."/>
            <person name="Wang Q."/>
            <person name="Fei Z."/>
            <person name="Jiao C."/>
            <person name="Wang Q."/>
        </authorList>
    </citation>
    <scope>NUCLEOTIDE SEQUENCE [LARGE SCALE GENOMIC DNA]</scope>
    <source>
        <strain evidence="10">cv. Varoflay</strain>
    </source>
</reference>
<protein>
    <recommendedName>
        <fullName evidence="3 9">Geranylgeranyl transferase type-2 subunit alpha</fullName>
        <ecNumber evidence="2 9">2.5.1.60</ecNumber>
    </recommendedName>
    <alternativeName>
        <fullName evidence="7 9">Geranylgeranyl transferase type II subunit alpha</fullName>
    </alternativeName>
</protein>
<keyword evidence="5 9" id="KW-0808">Transferase</keyword>
<dbReference type="Proteomes" id="UP000813463">
    <property type="component" value="Chromosome 5"/>
</dbReference>
<gene>
    <name evidence="11" type="primary">LOC110800720</name>
</gene>
<dbReference type="GO" id="GO:0004663">
    <property type="term" value="F:Rab geranylgeranyltransferase activity"/>
    <property type="evidence" value="ECO:0007669"/>
    <property type="project" value="UniProtKB-UniRule"/>
</dbReference>
<dbReference type="Pfam" id="PF01239">
    <property type="entry name" value="PPTA"/>
    <property type="match status" value="5"/>
</dbReference>
<keyword evidence="6" id="KW-0677">Repeat</keyword>
<dbReference type="GO" id="GO:0005968">
    <property type="term" value="C:Rab-protein geranylgeranyltransferase complex"/>
    <property type="evidence" value="ECO:0000318"/>
    <property type="project" value="GO_Central"/>
</dbReference>
<dbReference type="Gene3D" id="3.80.10.10">
    <property type="entry name" value="Ribonuclease Inhibitor"/>
    <property type="match status" value="1"/>
</dbReference>
<evidence type="ECO:0000256" key="9">
    <source>
        <dbReference type="RuleBase" id="RU367120"/>
    </source>
</evidence>
<dbReference type="InterPro" id="IPR032675">
    <property type="entry name" value="LRR_dom_sf"/>
</dbReference>
<dbReference type="GeneID" id="110800720"/>
<accession>A0A9R0J880</accession>
<comment type="similarity">
    <text evidence="1 9">Belongs to the protein prenyltransferase subunit alpha family.</text>
</comment>
<dbReference type="RefSeq" id="XP_021861724.1">
    <property type="nucleotide sequence ID" value="XM_022006032.2"/>
</dbReference>
<evidence type="ECO:0000256" key="4">
    <source>
        <dbReference type="ARBA" id="ARBA00022602"/>
    </source>
</evidence>
<evidence type="ECO:0000256" key="6">
    <source>
        <dbReference type="ARBA" id="ARBA00022737"/>
    </source>
</evidence>
<evidence type="ECO:0000256" key="7">
    <source>
        <dbReference type="ARBA" id="ARBA00031267"/>
    </source>
</evidence>
<dbReference type="PANTHER" id="PTHR11129:SF2">
    <property type="entry name" value="GERANYLGERANYL TRANSFERASE TYPE-2 SUBUNIT ALPHA"/>
    <property type="match status" value="1"/>
</dbReference>
<dbReference type="SUPFAM" id="SSF48439">
    <property type="entry name" value="Protein prenylyltransferase"/>
    <property type="match status" value="1"/>
</dbReference>
<dbReference type="InterPro" id="IPR001611">
    <property type="entry name" value="Leu-rich_rpt"/>
</dbReference>
<sequence>MHGRPRNPSKPEDEAASAAKAAKLRTLQSQFINYHHNLNYDKEAVEISAKLLEINPEFYTAWNYRKLAVEHFLSQPDSDPVSILNEELRVVESALRQNFKSYGAWHHRKWVLSKGHSSVDHELRLLDKFQKADARNFHAWNYRRFVAALKNIVDEDELKNTTDMIERNFSNYSAWHNRSVLLSNLLKSKAEGFFPKGKILTEEYDLVHQAIFTDPDDQSGWFYHLWLLKQTISRDTPWLHSAWPASDSELIISACKSASGCMDSSSSRYSSDGTIPVILYFNQAVRGVNSSTVSVKSALAESKDIIWRPLSIDKYESAKAWVAQLNFSDVQLDYCITYPVEVSVGDSSEIVSLGGFSLSNAFEFKFAVRFQQLDSGLTEGKNIDAILWDDSNFQKYEMNSGESNLLSLFNQLRIDEDQAGVDSMWKVNTLANEIELFRELLSAADCKIGKLTLARLLTALDTIVSGRSTLTSSQMVHTEEILALYSDLMKMDPPHSQYYKEEHSLALLRQATCCKDNLLRYCWRYVKLAKTNPESFICIRFNSLSLARIGSVENLLWVQMLDLSHNELRSLEGLEAMQLLSCLNLSNNKINSFTALDPLRHLKLLRVLTISHNEIGDHSIDSTRYLCSSPLSHTIPNDWKLAISSGDVDRTIKYWEAFIIFRDLTLTQLEITGNAVVNEDFISFLRKTLPTLEWLDGKIS</sequence>
<evidence type="ECO:0000313" key="11">
    <source>
        <dbReference type="RefSeq" id="XP_021861724.1"/>
    </source>
</evidence>
<evidence type="ECO:0000256" key="1">
    <source>
        <dbReference type="ARBA" id="ARBA00006734"/>
    </source>
</evidence>
<dbReference type="FunFam" id="3.80.10.10:FF:000756">
    <property type="entry name" value="Rab geranylgeranyl transferase like protein"/>
    <property type="match status" value="1"/>
</dbReference>
<dbReference type="PANTHER" id="PTHR11129">
    <property type="entry name" value="PROTEIN FARNESYLTRANSFERASE ALPHA SUBUNIT/RAB GERANYLGERANYL TRANSFERASE ALPHA SUBUNIT"/>
    <property type="match status" value="1"/>
</dbReference>
<dbReference type="FunFam" id="1.25.40.120:FF:000035">
    <property type="entry name" value="Geranylgeranyl transferase type-2 subunit alpha"/>
    <property type="match status" value="1"/>
</dbReference>
<dbReference type="EC" id="2.5.1.60" evidence="2 9"/>
<dbReference type="KEGG" id="soe:110800720"/>
<reference evidence="11" key="2">
    <citation type="submission" date="2025-08" db="UniProtKB">
        <authorList>
            <consortium name="RefSeq"/>
        </authorList>
    </citation>
    <scope>IDENTIFICATION</scope>
    <source>
        <tissue evidence="11">Leaf</tissue>
    </source>
</reference>
<dbReference type="GO" id="GO:0006888">
    <property type="term" value="P:endoplasmic reticulum to Golgi vesicle-mediated transport"/>
    <property type="evidence" value="ECO:0000318"/>
    <property type="project" value="GO_Central"/>
</dbReference>
<keyword evidence="4 9" id="KW-0637">Prenyltransferase</keyword>
<dbReference type="InterPro" id="IPR002088">
    <property type="entry name" value="Prenyl_trans_a"/>
</dbReference>
<evidence type="ECO:0000256" key="2">
    <source>
        <dbReference type="ARBA" id="ARBA00012656"/>
    </source>
</evidence>